<organism evidence="4 5">
    <name type="scientific">Desulfofundulus thermobenzoicus</name>
    <dbReference type="NCBI Taxonomy" id="29376"/>
    <lineage>
        <taxon>Bacteria</taxon>
        <taxon>Bacillati</taxon>
        <taxon>Bacillota</taxon>
        <taxon>Clostridia</taxon>
        <taxon>Eubacteriales</taxon>
        <taxon>Peptococcaceae</taxon>
        <taxon>Desulfofundulus</taxon>
    </lineage>
</organism>
<dbReference type="AlphaFoldDB" id="A0A6N7ITT2"/>
<accession>A0A6N7ITT2</accession>
<dbReference type="InterPro" id="IPR011659">
    <property type="entry name" value="WD40"/>
</dbReference>
<keyword evidence="5" id="KW-1185">Reference proteome</keyword>
<dbReference type="EMBL" id="WHYR01000023">
    <property type="protein sequence ID" value="MQL52508.1"/>
    <property type="molecule type" value="Genomic_DNA"/>
</dbReference>
<dbReference type="Gene3D" id="2.130.10.10">
    <property type="entry name" value="YVTN repeat-like/Quinoprotein amine dehydrogenase"/>
    <property type="match status" value="1"/>
</dbReference>
<dbReference type="RefSeq" id="WP_152946698.1">
    <property type="nucleotide sequence ID" value="NZ_WHYR01000023.1"/>
</dbReference>
<dbReference type="InterPro" id="IPR036582">
    <property type="entry name" value="Mao_N_sf"/>
</dbReference>
<proteinExistence type="inferred from homology"/>
<dbReference type="Gene3D" id="3.30.457.10">
    <property type="entry name" value="Copper amine oxidase-like, N-terminal domain"/>
    <property type="match status" value="1"/>
</dbReference>
<evidence type="ECO:0000256" key="1">
    <source>
        <dbReference type="ARBA" id="ARBA00009820"/>
    </source>
</evidence>
<dbReference type="Gene3D" id="2.120.10.30">
    <property type="entry name" value="TolB, C-terminal domain"/>
    <property type="match status" value="2"/>
</dbReference>
<gene>
    <name evidence="4" type="ORF">GFC01_09590</name>
</gene>
<comment type="similarity">
    <text evidence="1">Belongs to the TolB family.</text>
</comment>
<feature type="domain" description="Copper amine oxidase-like N-terminal" evidence="3">
    <location>
        <begin position="51"/>
        <end position="155"/>
    </location>
</feature>
<dbReference type="PANTHER" id="PTHR36842">
    <property type="entry name" value="PROTEIN TOLB HOMOLOG"/>
    <property type="match status" value="1"/>
</dbReference>
<evidence type="ECO:0000256" key="2">
    <source>
        <dbReference type="SAM" id="SignalP"/>
    </source>
</evidence>
<dbReference type="Pfam" id="PF07833">
    <property type="entry name" value="Cu_amine_oxidN1"/>
    <property type="match status" value="1"/>
</dbReference>
<feature type="signal peptide" evidence="2">
    <location>
        <begin position="1"/>
        <end position="22"/>
    </location>
</feature>
<evidence type="ECO:0000259" key="3">
    <source>
        <dbReference type="Pfam" id="PF07833"/>
    </source>
</evidence>
<feature type="chain" id="PRO_5038370549" description="Copper amine oxidase-like N-terminal domain-containing protein" evidence="2">
    <location>
        <begin position="23"/>
        <end position="671"/>
    </location>
</feature>
<dbReference type="PANTHER" id="PTHR36842:SF1">
    <property type="entry name" value="PROTEIN TOLB"/>
    <property type="match status" value="1"/>
</dbReference>
<dbReference type="InterPro" id="IPR015943">
    <property type="entry name" value="WD40/YVTN_repeat-like_dom_sf"/>
</dbReference>
<protein>
    <recommendedName>
        <fullName evidence="3">Copper amine oxidase-like N-terminal domain-containing protein</fullName>
    </recommendedName>
</protein>
<keyword evidence="2" id="KW-0732">Signal</keyword>
<dbReference type="SUPFAM" id="SSF82171">
    <property type="entry name" value="DPP6 N-terminal domain-like"/>
    <property type="match status" value="1"/>
</dbReference>
<dbReference type="InterPro" id="IPR012854">
    <property type="entry name" value="Cu_amine_oxidase-like_N"/>
</dbReference>
<dbReference type="OrthoDB" id="9774911at2"/>
<reference evidence="4 5" key="1">
    <citation type="submission" date="2019-10" db="EMBL/GenBank/DDBJ databases">
        <title>Comparative genomics of sulfur disproportionating microorganisms.</title>
        <authorList>
            <person name="Ward L.M."/>
            <person name="Bertran E."/>
            <person name="Johnston D."/>
        </authorList>
    </citation>
    <scope>NUCLEOTIDE SEQUENCE [LARGE SCALE GENOMIC DNA]</scope>
    <source>
        <strain evidence="4 5">DSM 14055</strain>
    </source>
</reference>
<name>A0A6N7ITT2_9FIRM</name>
<dbReference type="Pfam" id="PF07676">
    <property type="entry name" value="PD40"/>
    <property type="match status" value="1"/>
</dbReference>
<comment type="caution">
    <text evidence="4">The sequence shown here is derived from an EMBL/GenBank/DDBJ whole genome shotgun (WGS) entry which is preliminary data.</text>
</comment>
<sequence length="671" mass="73113">MFKQKRLPLLALFVMLSLLLLAASVPAFPRVSAAGDGQSSSLVPLQKPVLVNGRELNLTQWRLDGVTLVPVRTLSYALQARVDWDPATRTVTVVKDGAAIKLEVDSGRAYKNDRPIEPGGRVILLENRVLVPLRFIARTLGATVQWNEKTGVIEITMPEQGGPDNAVPAEVYSTTIPSRVAFTRDGYLWVVDGQGNNSPAKAIPVRDTNGKAVKIVGWSPDGRWLAYLQWDTAEFYSGKPYLWVVKADGTGNFQVDPRPVLDAAAWSPRDNVLAYSTQGPGGGYAPDGNLKLASLNDGKAAITTLLPDKTGLIADFAWAPDGQSLAVSFARTEGNPLQIDRVTLQGERSGLLKLGEPLTEKDQDSIYAWSAEGLKWSPNGRYLAYYLRPNSASLSADGVTLQVLDVQKPGQPLNVGTALNYPQWLAWSPDGSRLACILGGGREATANKHLYIVDMPAGGKIINYGRDGQVDTRPVWTATPPYGLLFCRGPETTAWEGRSDHRGVPVPGQRIWLRAADGTVKPLTGGPADTADYEPHMSLDGKYLIFMRLNQRNSGSLYEMSLDTGELTELCRLSENPGYYANYYPASFDIQFKESAVREVTGKLTVSNLEGRHYELETAGGRLVLIPREGNKEVAAALEAGVGRQVTVRGFLLDGFSQYMRGPLFKVVQVL</sequence>
<dbReference type="Proteomes" id="UP000441717">
    <property type="component" value="Unassembled WGS sequence"/>
</dbReference>
<dbReference type="SUPFAM" id="SSF55383">
    <property type="entry name" value="Copper amine oxidase, domain N"/>
    <property type="match status" value="1"/>
</dbReference>
<dbReference type="InterPro" id="IPR011042">
    <property type="entry name" value="6-blade_b-propeller_TolB-like"/>
</dbReference>
<evidence type="ECO:0000313" key="5">
    <source>
        <dbReference type="Proteomes" id="UP000441717"/>
    </source>
</evidence>
<evidence type="ECO:0000313" key="4">
    <source>
        <dbReference type="EMBL" id="MQL52508.1"/>
    </source>
</evidence>